<protein>
    <submittedName>
        <fullName evidence="1">BQ5605_C011g06325 protein</fullName>
    </submittedName>
</protein>
<gene>
    <name evidence="1" type="primary">BQ5605_C011g06325</name>
    <name evidence="1" type="ORF">BQ5605_C011G06325</name>
</gene>
<sequence>MILTPYAQIQMVYLSIACNSVVSGAFAETTDRVALGPLVRTPEPAFDRTSYTLGEM</sequence>
<name>A0A2X0M9E9_9BASI</name>
<accession>A0A2X0M9E9</accession>
<reference evidence="1 2" key="1">
    <citation type="submission" date="2016-11" db="EMBL/GenBank/DDBJ databases">
        <authorList>
            <person name="Jaros S."/>
            <person name="Januszkiewicz K."/>
            <person name="Wedrychowicz H."/>
        </authorList>
    </citation>
    <scope>NUCLEOTIDE SEQUENCE [LARGE SCALE GENOMIC DNA]</scope>
</reference>
<dbReference type="AlphaFoldDB" id="A0A2X0M9E9"/>
<keyword evidence="2" id="KW-1185">Reference proteome</keyword>
<dbReference type="EMBL" id="FQNC01000011">
    <property type="protein sequence ID" value="SGY11929.1"/>
    <property type="molecule type" value="Genomic_DNA"/>
</dbReference>
<evidence type="ECO:0000313" key="1">
    <source>
        <dbReference type="EMBL" id="SGY11929.1"/>
    </source>
</evidence>
<proteinExistence type="predicted"/>
<organism evidence="1 2">
    <name type="scientific">Microbotryum silenes-dioicae</name>
    <dbReference type="NCBI Taxonomy" id="796604"/>
    <lineage>
        <taxon>Eukaryota</taxon>
        <taxon>Fungi</taxon>
        <taxon>Dikarya</taxon>
        <taxon>Basidiomycota</taxon>
        <taxon>Pucciniomycotina</taxon>
        <taxon>Microbotryomycetes</taxon>
        <taxon>Microbotryales</taxon>
        <taxon>Microbotryaceae</taxon>
        <taxon>Microbotryum</taxon>
    </lineage>
</organism>
<dbReference type="Proteomes" id="UP000249464">
    <property type="component" value="Unassembled WGS sequence"/>
</dbReference>
<evidence type="ECO:0000313" key="2">
    <source>
        <dbReference type="Proteomes" id="UP000249464"/>
    </source>
</evidence>